<evidence type="ECO:0000256" key="1">
    <source>
        <dbReference type="SAM" id="MobiDB-lite"/>
    </source>
</evidence>
<reference evidence="3" key="2">
    <citation type="submission" date="2013-07" db="EMBL/GenBank/DDBJ databases">
        <authorList>
            <consortium name="The Broad Institute Genome Sequencing Platform"/>
            <person name="Cuomo C."/>
            <person name="Litvintseva A."/>
            <person name="Chen Y."/>
            <person name="Heitman J."/>
            <person name="Sun S."/>
            <person name="Springer D."/>
            <person name="Dromer F."/>
            <person name="Young S.K."/>
            <person name="Zeng Q."/>
            <person name="Gargeya S."/>
            <person name="Fitzgerald M."/>
            <person name="Abouelleil A."/>
            <person name="Alvarado L."/>
            <person name="Berlin A.M."/>
            <person name="Chapman S.B."/>
            <person name="Dewar J."/>
            <person name="Goldberg J."/>
            <person name="Griggs A."/>
            <person name="Gujja S."/>
            <person name="Hansen M."/>
            <person name="Howarth C."/>
            <person name="Imamovic A."/>
            <person name="Larimer J."/>
            <person name="McCowan C."/>
            <person name="Murphy C."/>
            <person name="Pearson M."/>
            <person name="Priest M."/>
            <person name="Roberts A."/>
            <person name="Saif S."/>
            <person name="Shea T."/>
            <person name="Sykes S."/>
            <person name="Wortman J."/>
            <person name="Nusbaum C."/>
            <person name="Birren B."/>
        </authorList>
    </citation>
    <scope>NUCLEOTIDE SEQUENCE</scope>
    <source>
        <strain evidence="3">CBS 10117</strain>
    </source>
</reference>
<dbReference type="RefSeq" id="XP_018261290.1">
    <property type="nucleotide sequence ID" value="XM_018409018.1"/>
</dbReference>
<feature type="compositionally biased region" description="Low complexity" evidence="1">
    <location>
        <begin position="103"/>
        <end position="118"/>
    </location>
</feature>
<feature type="region of interest" description="Disordered" evidence="1">
    <location>
        <begin position="1"/>
        <end position="456"/>
    </location>
</feature>
<accession>A0A1A6A061</accession>
<dbReference type="EMBL" id="CP144536">
    <property type="protein sequence ID" value="WWC63106.1"/>
    <property type="molecule type" value="Genomic_DNA"/>
</dbReference>
<dbReference type="KEGG" id="kdj:28969426"/>
<feature type="compositionally biased region" description="Low complexity" evidence="1">
    <location>
        <begin position="37"/>
        <end position="48"/>
    </location>
</feature>
<dbReference type="AlphaFoldDB" id="A0A1A6A061"/>
<feature type="compositionally biased region" description="Polar residues" evidence="1">
    <location>
        <begin position="231"/>
        <end position="245"/>
    </location>
</feature>
<sequence>MQSCRPPHQFSCRTRPQRIIPEELRPHSVSRPPGDLSSSSLYQSTSSSGGQNEWTLIPLTRPRYSNEDKIGLGNLLSPKPSLQKMRSSHSHNSSDPAMHRGDSNNSNNGRGNLGSLRRTGSKIWTRAKQVGRTSRASIRRKTSSLSISEHRSPVQRHSTSASAGGVGAGNLDGISTDEEDDDWQIVTPPPPSGGESDEFTTSSTRSEISHPPWRTRAVEEEEMLEGARGTGTISRVSRRAQQGSTLDLLDLDTVEGTSSSASSTSRRIGRDHPAGCSNPGSESGSGSESTPSHNSGSGSGSGTGERSLEVILNKYHFPSPPSHSHSHSHLHSQSYPHSRSRSHSTRNDNSYPQEQCRHNQHPPSTSRPGIVPKRSWLEGGPLTFPEDREEVERKLPDDHPFNSPALACPSSSSGSTSTDSHTSCTSSHIPRHSMQSTPGPDYREEMSDSESGPDERQINKYHHWKNLLSSLEILKQALYRNNIESIKILSSSEDILPPAIISGIEKRLDRYWAKWTNVLNSAGQRISHNLNQLPGSTSTSTHQSVSQARPTAPPKEYLEGLIPPPLTQDEMIRLIWALEEKGQVASGTYRRMFGKNYNHGNVRKMRPDEEIRADQMGMRDWMVGQQEMEERSGWRGGRR</sequence>
<dbReference type="Proteomes" id="UP000078595">
    <property type="component" value="Chromosome 7"/>
</dbReference>
<dbReference type="GeneID" id="28969426"/>
<reference evidence="3" key="3">
    <citation type="submission" date="2024-02" db="EMBL/GenBank/DDBJ databases">
        <title>Comparative genomics of Cryptococcus and Kwoniella reveals pathogenesis evolution and contrasting modes of karyotype evolution via chromosome fusion or intercentromeric recombination.</title>
        <authorList>
            <person name="Coelho M.A."/>
            <person name="David-Palma M."/>
            <person name="Shea T."/>
            <person name="Bowers K."/>
            <person name="McGinley-Smith S."/>
            <person name="Mohammad A.W."/>
            <person name="Gnirke A."/>
            <person name="Yurkov A.M."/>
            <person name="Nowrousian M."/>
            <person name="Sun S."/>
            <person name="Cuomo C.A."/>
            <person name="Heitman J."/>
        </authorList>
    </citation>
    <scope>NUCLEOTIDE SEQUENCE</scope>
    <source>
        <strain evidence="3">CBS 10117</strain>
    </source>
</reference>
<evidence type="ECO:0000313" key="4">
    <source>
        <dbReference type="Proteomes" id="UP000078595"/>
    </source>
</evidence>
<gene>
    <name evidence="2" type="ORF">I303_05727</name>
    <name evidence="3" type="ORF">I303_105706</name>
</gene>
<dbReference type="VEuPathDB" id="FungiDB:I303_05727"/>
<feature type="region of interest" description="Disordered" evidence="1">
    <location>
        <begin position="529"/>
        <end position="557"/>
    </location>
</feature>
<feature type="compositionally biased region" description="Low complexity" evidence="1">
    <location>
        <begin position="410"/>
        <end position="427"/>
    </location>
</feature>
<dbReference type="EMBL" id="KI894033">
    <property type="protein sequence ID" value="OBR83448.1"/>
    <property type="molecule type" value="Genomic_DNA"/>
</dbReference>
<dbReference type="OrthoDB" id="2575715at2759"/>
<keyword evidence="4" id="KW-1185">Reference proteome</keyword>
<feature type="compositionally biased region" description="Basic and acidic residues" evidence="1">
    <location>
        <begin position="390"/>
        <end position="400"/>
    </location>
</feature>
<protein>
    <submittedName>
        <fullName evidence="2">Uncharacterized protein</fullName>
    </submittedName>
</protein>
<evidence type="ECO:0000313" key="3">
    <source>
        <dbReference type="EMBL" id="WWC63106.1"/>
    </source>
</evidence>
<reference evidence="2" key="1">
    <citation type="submission" date="2013-07" db="EMBL/GenBank/DDBJ databases">
        <title>The Genome Sequence of Cryptococcus dejecticola CBS10117.</title>
        <authorList>
            <consortium name="The Broad Institute Genome Sequencing Platform"/>
            <person name="Cuomo C."/>
            <person name="Litvintseva A."/>
            <person name="Chen Y."/>
            <person name="Heitman J."/>
            <person name="Sun S."/>
            <person name="Springer D."/>
            <person name="Dromer F."/>
            <person name="Young S.K."/>
            <person name="Zeng Q."/>
            <person name="Gargeya S."/>
            <person name="Fitzgerald M."/>
            <person name="Abouelleil A."/>
            <person name="Alvarado L."/>
            <person name="Berlin A.M."/>
            <person name="Chapman S.B."/>
            <person name="Dewar J."/>
            <person name="Goldberg J."/>
            <person name="Griggs A."/>
            <person name="Gujja S."/>
            <person name="Hansen M."/>
            <person name="Howarth C."/>
            <person name="Imamovic A."/>
            <person name="Larimer J."/>
            <person name="McCowan C."/>
            <person name="Murphy C."/>
            <person name="Pearson M."/>
            <person name="Priest M."/>
            <person name="Roberts A."/>
            <person name="Saif S."/>
            <person name="Shea T."/>
            <person name="Sykes S."/>
            <person name="Wortman J."/>
            <person name="Nusbaum C."/>
            <person name="Birren B."/>
        </authorList>
    </citation>
    <scope>NUCLEOTIDE SEQUENCE [LARGE SCALE GENOMIC DNA]</scope>
    <source>
        <strain evidence="2">CBS 10117</strain>
    </source>
</reference>
<name>A0A1A6A061_9TREE</name>
<organism evidence="2">
    <name type="scientific">Kwoniella dejecticola CBS 10117</name>
    <dbReference type="NCBI Taxonomy" id="1296121"/>
    <lineage>
        <taxon>Eukaryota</taxon>
        <taxon>Fungi</taxon>
        <taxon>Dikarya</taxon>
        <taxon>Basidiomycota</taxon>
        <taxon>Agaricomycotina</taxon>
        <taxon>Tremellomycetes</taxon>
        <taxon>Tremellales</taxon>
        <taxon>Cryptococcaceae</taxon>
        <taxon>Kwoniella</taxon>
    </lineage>
</organism>
<evidence type="ECO:0000313" key="2">
    <source>
        <dbReference type="EMBL" id="OBR83448.1"/>
    </source>
</evidence>
<proteinExistence type="predicted"/>
<feature type="compositionally biased region" description="Low complexity" evidence="1">
    <location>
        <begin position="277"/>
        <end position="296"/>
    </location>
</feature>